<dbReference type="AlphaFoldDB" id="A0A7Y9PF05"/>
<dbReference type="InterPro" id="IPR013430">
    <property type="entry name" value="Toxin_antidote_HigA"/>
</dbReference>
<dbReference type="RefSeq" id="WP_179487887.1">
    <property type="nucleotide sequence ID" value="NZ_JACCCW010000001.1"/>
</dbReference>
<dbReference type="CDD" id="cd00093">
    <property type="entry name" value="HTH_XRE"/>
    <property type="match status" value="1"/>
</dbReference>
<dbReference type="Gene3D" id="1.10.260.40">
    <property type="entry name" value="lambda repressor-like DNA-binding domains"/>
    <property type="match status" value="1"/>
</dbReference>
<feature type="domain" description="HTH cro/C1-type" evidence="2">
    <location>
        <begin position="18"/>
        <end position="72"/>
    </location>
</feature>
<dbReference type="SMART" id="SM00530">
    <property type="entry name" value="HTH_XRE"/>
    <property type="match status" value="1"/>
</dbReference>
<reference evidence="3 4" key="1">
    <citation type="submission" date="2020-07" db="EMBL/GenBank/DDBJ databases">
        <title>Genomic Encyclopedia of Type Strains, Phase IV (KMG-V): Genome sequencing to study the core and pangenomes of soil and plant-associated prokaryotes.</title>
        <authorList>
            <person name="Whitman W."/>
        </authorList>
    </citation>
    <scope>NUCLEOTIDE SEQUENCE [LARGE SCALE GENOMIC DNA]</scope>
    <source>
        <strain evidence="3 4">X4EP2</strain>
    </source>
</reference>
<dbReference type="PANTHER" id="PTHR36924">
    <property type="entry name" value="ANTITOXIN HIGA-1"/>
    <property type="match status" value="1"/>
</dbReference>
<protein>
    <submittedName>
        <fullName evidence="3">Addiction module HigA family antidote</fullName>
    </submittedName>
</protein>
<dbReference type="NCBIfam" id="TIGR02607">
    <property type="entry name" value="antidote_HigA"/>
    <property type="match status" value="1"/>
</dbReference>
<organism evidence="3 4">
    <name type="scientific">Granulicella arctica</name>
    <dbReference type="NCBI Taxonomy" id="940613"/>
    <lineage>
        <taxon>Bacteria</taxon>
        <taxon>Pseudomonadati</taxon>
        <taxon>Acidobacteriota</taxon>
        <taxon>Terriglobia</taxon>
        <taxon>Terriglobales</taxon>
        <taxon>Acidobacteriaceae</taxon>
        <taxon>Granulicella</taxon>
    </lineage>
</organism>
<evidence type="ECO:0000313" key="3">
    <source>
        <dbReference type="EMBL" id="NYF78465.1"/>
    </source>
</evidence>
<dbReference type="PANTHER" id="PTHR36924:SF1">
    <property type="entry name" value="ANTITOXIN HIGA-1"/>
    <property type="match status" value="1"/>
</dbReference>
<accession>A0A7Y9PF05</accession>
<sequence length="112" mass="13006">MSNYYTKRKPVTVGEMLITEFMEPLGITQTELAEKTGLPRKHVNELCRNRRIVTADTALILGRVFGNSADFWLNTQRRTDLWEALNTPKRFIRIERAQPLRKNAGRRQTMSA</sequence>
<dbReference type="InterPro" id="IPR010982">
    <property type="entry name" value="Lambda_DNA-bd_dom_sf"/>
</dbReference>
<dbReference type="GO" id="GO:0003677">
    <property type="term" value="F:DNA binding"/>
    <property type="evidence" value="ECO:0007669"/>
    <property type="project" value="UniProtKB-KW"/>
</dbReference>
<proteinExistence type="predicted"/>
<keyword evidence="1" id="KW-0238">DNA-binding</keyword>
<gene>
    <name evidence="3" type="ORF">HDF17_000752</name>
</gene>
<dbReference type="PROSITE" id="PS50943">
    <property type="entry name" value="HTH_CROC1"/>
    <property type="match status" value="1"/>
</dbReference>
<dbReference type="EMBL" id="JACCCW010000001">
    <property type="protein sequence ID" value="NYF78465.1"/>
    <property type="molecule type" value="Genomic_DNA"/>
</dbReference>
<dbReference type="InterPro" id="IPR001387">
    <property type="entry name" value="Cro/C1-type_HTH"/>
</dbReference>
<evidence type="ECO:0000256" key="1">
    <source>
        <dbReference type="ARBA" id="ARBA00023125"/>
    </source>
</evidence>
<comment type="caution">
    <text evidence="3">The sequence shown here is derived from an EMBL/GenBank/DDBJ whole genome shotgun (WGS) entry which is preliminary data.</text>
</comment>
<keyword evidence="4" id="KW-1185">Reference proteome</keyword>
<name>A0A7Y9PF05_9BACT</name>
<evidence type="ECO:0000313" key="4">
    <source>
        <dbReference type="Proteomes" id="UP000589520"/>
    </source>
</evidence>
<evidence type="ECO:0000259" key="2">
    <source>
        <dbReference type="PROSITE" id="PS50943"/>
    </source>
</evidence>
<dbReference type="Pfam" id="PF01381">
    <property type="entry name" value="HTH_3"/>
    <property type="match status" value="1"/>
</dbReference>
<dbReference type="Proteomes" id="UP000589520">
    <property type="component" value="Unassembled WGS sequence"/>
</dbReference>
<dbReference type="SUPFAM" id="SSF47413">
    <property type="entry name" value="lambda repressor-like DNA-binding domains"/>
    <property type="match status" value="1"/>
</dbReference>